<dbReference type="Pfam" id="PF04082">
    <property type="entry name" value="Fungal_trans"/>
    <property type="match status" value="1"/>
</dbReference>
<dbReference type="GO" id="GO:0005634">
    <property type="term" value="C:nucleus"/>
    <property type="evidence" value="ECO:0007669"/>
    <property type="project" value="UniProtKB-SubCell"/>
</dbReference>
<gene>
    <name evidence="9" type="ORF">EX30DRAFT_107441</name>
</gene>
<keyword evidence="3" id="KW-0677">Repeat</keyword>
<evidence type="ECO:0000256" key="1">
    <source>
        <dbReference type="ARBA" id="ARBA00004123"/>
    </source>
</evidence>
<keyword evidence="4" id="KW-0863">Zinc-finger</keyword>
<feature type="region of interest" description="Disordered" evidence="7">
    <location>
        <begin position="1"/>
        <end position="41"/>
    </location>
</feature>
<evidence type="ECO:0000313" key="9">
    <source>
        <dbReference type="EMBL" id="TGZ79432.1"/>
    </source>
</evidence>
<evidence type="ECO:0000256" key="3">
    <source>
        <dbReference type="ARBA" id="ARBA00022737"/>
    </source>
</evidence>
<evidence type="ECO:0000313" key="10">
    <source>
        <dbReference type="Proteomes" id="UP000298138"/>
    </source>
</evidence>
<dbReference type="GO" id="GO:0000785">
    <property type="term" value="C:chromatin"/>
    <property type="evidence" value="ECO:0007669"/>
    <property type="project" value="TreeGrafter"/>
</dbReference>
<comment type="subcellular location">
    <subcellularLocation>
        <location evidence="1">Nucleus</location>
    </subcellularLocation>
</comment>
<evidence type="ECO:0000256" key="6">
    <source>
        <dbReference type="ARBA" id="ARBA00023242"/>
    </source>
</evidence>
<dbReference type="PANTHER" id="PTHR40626:SF13">
    <property type="entry name" value="RESPIRATION FACTOR 2-RELATED"/>
    <property type="match status" value="1"/>
</dbReference>
<keyword evidence="2" id="KW-0479">Metal-binding</keyword>
<name>A0A4S2MQC5_9PEZI</name>
<evidence type="ECO:0000259" key="8">
    <source>
        <dbReference type="Pfam" id="PF04082"/>
    </source>
</evidence>
<evidence type="ECO:0000256" key="2">
    <source>
        <dbReference type="ARBA" id="ARBA00022723"/>
    </source>
</evidence>
<evidence type="ECO:0000256" key="7">
    <source>
        <dbReference type="SAM" id="MobiDB-lite"/>
    </source>
</evidence>
<dbReference type="GO" id="GO:0000981">
    <property type="term" value="F:DNA-binding transcription factor activity, RNA polymerase II-specific"/>
    <property type="evidence" value="ECO:0007669"/>
    <property type="project" value="InterPro"/>
</dbReference>
<dbReference type="CDD" id="cd12148">
    <property type="entry name" value="fungal_TF_MHR"/>
    <property type="match status" value="1"/>
</dbReference>
<accession>A0A4S2MQC5</accession>
<dbReference type="OrthoDB" id="10018191at2759"/>
<proteinExistence type="predicted"/>
<feature type="compositionally biased region" description="Low complexity" evidence="7">
    <location>
        <begin position="531"/>
        <end position="561"/>
    </location>
</feature>
<feature type="compositionally biased region" description="Polar residues" evidence="7">
    <location>
        <begin position="31"/>
        <end position="41"/>
    </location>
</feature>
<sequence length="771" mass="84607">MNHQHQFSSHLFANTPTKDSSSSHFLDEGSRSSLSPAAESVTDSTRTALATTFVQNSGYGVGAHGHQRRASLSAQAMNPNFSKQASINLPLTKDLQRYVDAYIKYFHPHLPFLHLPTLRFDPSSGYNGQGSHGREYLVLSMAAVGALYEYEQQAAGELFEAAKKLVDIFIEERRKAAISARSMNGSDYVHCEGETQIWLVQAMLLNCIFGLQCGDHLACDIARNQISTLVQLARSAGLTRPTSMPTGDSYSHHTDQDIHMSDMELSPFGGSLGSDGWSGLGIKVDADEQVAWLNWVNAEERKRTLYGVHYISSLLVAAHNQDPRLGNNEIQLDLPCNENFWMAETAPSWSEKGGMMAAAQSSPSFSLALSGLLSAGQQQYGLNSSFHHYSGGQQGSGIPPYPPSGIIPSTFGCLILICALHVYIWEKRQNHNGRHLSADEVQAMQAHIEPGLKAWQSAWYLTPHHSIERPNPFGMGPLSADSIPLLDLAYIRLYVDLGRAKEFFWARDFEGMAEELARGWAQSNLHITPPSSASSVSGRSESSFSNAISPASSPGSGSPSPNLRPIKLELTPTPRYASLHAMQPSPNHLIGNSISPREHNLRQAAFCAADSLAMSDTLSATKTTTFSSCQSVFRELPIQSALCTFECAQVLAEWIATVQDRIAPFMGIMTLDQCNLDTLEALMTLEAEDRKLLGKVRDMLKTAETKMVLEQPRTDYPIVFSSGLGATVLRVAAYMLEQAIVWPATRLMSEALRAQAEHMDLRTRRAVPHLV</sequence>
<dbReference type="EMBL" id="ML220131">
    <property type="protein sequence ID" value="TGZ79432.1"/>
    <property type="molecule type" value="Genomic_DNA"/>
</dbReference>
<dbReference type="GO" id="GO:0006351">
    <property type="term" value="P:DNA-templated transcription"/>
    <property type="evidence" value="ECO:0007669"/>
    <property type="project" value="InterPro"/>
</dbReference>
<keyword evidence="10" id="KW-1185">Reference proteome</keyword>
<dbReference type="InterPro" id="IPR007219">
    <property type="entry name" value="XnlR_reg_dom"/>
</dbReference>
<feature type="compositionally biased region" description="Polar residues" evidence="7">
    <location>
        <begin position="1"/>
        <end position="24"/>
    </location>
</feature>
<dbReference type="InParanoid" id="A0A4S2MQC5"/>
<dbReference type="STRING" id="341454.A0A4S2MQC5"/>
<feature type="region of interest" description="Disordered" evidence="7">
    <location>
        <begin position="528"/>
        <end position="567"/>
    </location>
</feature>
<reference evidence="9 10" key="1">
    <citation type="submission" date="2019-04" db="EMBL/GenBank/DDBJ databases">
        <title>Comparative genomics and transcriptomics to analyze fruiting body development in filamentous ascomycetes.</title>
        <authorList>
            <consortium name="DOE Joint Genome Institute"/>
            <person name="Lutkenhaus R."/>
            <person name="Traeger S."/>
            <person name="Breuer J."/>
            <person name="Kuo A."/>
            <person name="Lipzen A."/>
            <person name="Pangilinan J."/>
            <person name="Dilworth D."/>
            <person name="Sandor L."/>
            <person name="Poggeler S."/>
            <person name="Barry K."/>
            <person name="Grigoriev I.V."/>
            <person name="Nowrousian M."/>
        </authorList>
    </citation>
    <scope>NUCLEOTIDE SEQUENCE [LARGE SCALE GENOMIC DNA]</scope>
    <source>
        <strain evidence="9 10">CBS 389.68</strain>
    </source>
</reference>
<organism evidence="9 10">
    <name type="scientific">Ascodesmis nigricans</name>
    <dbReference type="NCBI Taxonomy" id="341454"/>
    <lineage>
        <taxon>Eukaryota</taxon>
        <taxon>Fungi</taxon>
        <taxon>Dikarya</taxon>
        <taxon>Ascomycota</taxon>
        <taxon>Pezizomycotina</taxon>
        <taxon>Pezizomycetes</taxon>
        <taxon>Pezizales</taxon>
        <taxon>Ascodesmidaceae</taxon>
        <taxon>Ascodesmis</taxon>
    </lineage>
</organism>
<dbReference type="GO" id="GO:0008270">
    <property type="term" value="F:zinc ion binding"/>
    <property type="evidence" value="ECO:0007669"/>
    <property type="project" value="UniProtKB-KW"/>
</dbReference>
<evidence type="ECO:0000256" key="4">
    <source>
        <dbReference type="ARBA" id="ARBA00022771"/>
    </source>
</evidence>
<keyword evidence="5" id="KW-0862">Zinc</keyword>
<protein>
    <recommendedName>
        <fullName evidence="8">Xylanolytic transcriptional activator regulatory domain-containing protein</fullName>
    </recommendedName>
</protein>
<dbReference type="AlphaFoldDB" id="A0A4S2MQC5"/>
<dbReference type="GO" id="GO:0000978">
    <property type="term" value="F:RNA polymerase II cis-regulatory region sequence-specific DNA binding"/>
    <property type="evidence" value="ECO:0007669"/>
    <property type="project" value="InterPro"/>
</dbReference>
<keyword evidence="6" id="KW-0539">Nucleus</keyword>
<evidence type="ECO:0000256" key="5">
    <source>
        <dbReference type="ARBA" id="ARBA00022833"/>
    </source>
</evidence>
<dbReference type="InterPro" id="IPR051059">
    <property type="entry name" value="VerF-like"/>
</dbReference>
<feature type="domain" description="Xylanolytic transcriptional activator regulatory" evidence="8">
    <location>
        <begin position="100"/>
        <end position="375"/>
    </location>
</feature>
<dbReference type="Proteomes" id="UP000298138">
    <property type="component" value="Unassembled WGS sequence"/>
</dbReference>
<dbReference type="PANTHER" id="PTHR40626">
    <property type="entry name" value="MIP31509P"/>
    <property type="match status" value="1"/>
</dbReference>